<dbReference type="Pfam" id="PF03722">
    <property type="entry name" value="Hemocyanin_N"/>
    <property type="match status" value="1"/>
</dbReference>
<accession>A0AAD4JZT3</accession>
<dbReference type="EMBL" id="JAJJHW010002585">
    <property type="protein sequence ID" value="KAH8370696.1"/>
    <property type="molecule type" value="Genomic_DNA"/>
</dbReference>
<dbReference type="InterPro" id="IPR005204">
    <property type="entry name" value="Hemocyanin_N"/>
</dbReference>
<dbReference type="InterPro" id="IPR037020">
    <property type="entry name" value="Hemocyanin_C_sf"/>
</dbReference>
<keyword evidence="1" id="KW-0732">Signal</keyword>
<dbReference type="PANTHER" id="PTHR11511">
    <property type="entry name" value="LARVAL STORAGE PROTEIN/PHENOLOXIDASE"/>
    <property type="match status" value="1"/>
</dbReference>
<evidence type="ECO:0000256" key="1">
    <source>
        <dbReference type="SAM" id="SignalP"/>
    </source>
</evidence>
<gene>
    <name evidence="4" type="ORF">KR093_004699</name>
</gene>
<evidence type="ECO:0000313" key="5">
    <source>
        <dbReference type="Proteomes" id="UP001200034"/>
    </source>
</evidence>
<evidence type="ECO:0000259" key="2">
    <source>
        <dbReference type="Pfam" id="PF03722"/>
    </source>
</evidence>
<dbReference type="Pfam" id="PF03723">
    <property type="entry name" value="Hemocyanin_C"/>
    <property type="match status" value="1"/>
</dbReference>
<feature type="domain" description="Hemocyanin N-terminal" evidence="2">
    <location>
        <begin position="41"/>
        <end position="161"/>
    </location>
</feature>
<dbReference type="GO" id="GO:0005615">
    <property type="term" value="C:extracellular space"/>
    <property type="evidence" value="ECO:0007669"/>
    <property type="project" value="UniProtKB-ARBA"/>
</dbReference>
<evidence type="ECO:0000259" key="3">
    <source>
        <dbReference type="Pfam" id="PF03723"/>
    </source>
</evidence>
<dbReference type="Proteomes" id="UP001200034">
    <property type="component" value="Unassembled WGS sequence"/>
</dbReference>
<dbReference type="PANTHER" id="PTHR11511:SF5">
    <property type="entry name" value="FAT-BODY PROTEIN 1-RELATED"/>
    <property type="match status" value="1"/>
</dbReference>
<dbReference type="AlphaFoldDB" id="A0AAD4JZT3"/>
<dbReference type="Gene3D" id="1.20.1370.10">
    <property type="entry name" value="Hemocyanin, N-terminal domain"/>
    <property type="match status" value="1"/>
</dbReference>
<feature type="domain" description="Hemocyanin C-terminal" evidence="3">
    <location>
        <begin position="448"/>
        <end position="622"/>
    </location>
</feature>
<keyword evidence="5" id="KW-1185">Reference proteome</keyword>
<dbReference type="InterPro" id="IPR014756">
    <property type="entry name" value="Ig_E-set"/>
</dbReference>
<proteinExistence type="predicted"/>
<organism evidence="4 5">
    <name type="scientific">Drosophila rubida</name>
    <dbReference type="NCBI Taxonomy" id="30044"/>
    <lineage>
        <taxon>Eukaryota</taxon>
        <taxon>Metazoa</taxon>
        <taxon>Ecdysozoa</taxon>
        <taxon>Arthropoda</taxon>
        <taxon>Hexapoda</taxon>
        <taxon>Insecta</taxon>
        <taxon>Pterygota</taxon>
        <taxon>Neoptera</taxon>
        <taxon>Endopterygota</taxon>
        <taxon>Diptera</taxon>
        <taxon>Brachycera</taxon>
        <taxon>Muscomorpha</taxon>
        <taxon>Ephydroidea</taxon>
        <taxon>Drosophilidae</taxon>
        <taxon>Drosophila</taxon>
    </lineage>
</organism>
<comment type="caution">
    <text evidence="4">The sequence shown here is derived from an EMBL/GenBank/DDBJ whole genome shotgun (WGS) entry which is preliminary data.</text>
</comment>
<dbReference type="InterPro" id="IPR005203">
    <property type="entry name" value="Hemocyanin_C"/>
</dbReference>
<feature type="signal peptide" evidence="1">
    <location>
        <begin position="1"/>
        <end position="20"/>
    </location>
</feature>
<evidence type="ECO:0008006" key="6">
    <source>
        <dbReference type="Google" id="ProtNLM"/>
    </source>
</evidence>
<dbReference type="GO" id="GO:0045735">
    <property type="term" value="F:nutrient reservoir activity"/>
    <property type="evidence" value="ECO:0007669"/>
    <property type="project" value="UniProtKB-ARBA"/>
</dbReference>
<evidence type="ECO:0000313" key="4">
    <source>
        <dbReference type="EMBL" id="KAH8370696.1"/>
    </source>
</evidence>
<dbReference type="Gene3D" id="2.60.40.1520">
    <property type="entry name" value="Hemocyanin, C-terminal domain"/>
    <property type="match status" value="1"/>
</dbReference>
<dbReference type="SUPFAM" id="SSF48050">
    <property type="entry name" value="Hemocyanin, N-terminal domain"/>
    <property type="match status" value="1"/>
</dbReference>
<protein>
    <recommendedName>
        <fullName evidence="6">Fat-body protein 1</fullName>
    </recommendedName>
</protein>
<dbReference type="InterPro" id="IPR036697">
    <property type="entry name" value="Hemocyanin_N_sf"/>
</dbReference>
<feature type="chain" id="PRO_5042200275" description="Fat-body protein 1" evidence="1">
    <location>
        <begin position="21"/>
        <end position="658"/>
    </location>
</feature>
<dbReference type="GO" id="GO:0097009">
    <property type="term" value="P:energy homeostasis"/>
    <property type="evidence" value="ECO:0007669"/>
    <property type="project" value="UniProtKB-ARBA"/>
</dbReference>
<sequence>MLGASVVLLGTLIFCGNCCAFGSRWWQDEAREDVATSPWALRQRFLLDLMLQVHKPLLQQELIELGQQLNENPDEYQPGTWPLLLEFIDAVHQHRILRPFGLYSQLQEELPQQLLGVYRFLVLAKTWKAFQRNACYARSHFHPVLFVNALQMAVGDRGDCQDLRLPAMHEVLPQLYFDREVIVEAQRVNWQQLAPVPTISRRRSWRETIASIMYPKSLRPASTQQVQLMPAYPMIIEVRKPLWTLLSLDVELNGYWNRLISRLMIADQGSAVVDGDRLMALHDDRDERMLRGNPARPQDYLLLMHNIRQFAALLQLEELPSNGTRSLYFIEPTLLTTGGVPYKASLGLNANAEAVLQLISESIAELHSHIDKELAMGHQVPTLCTVGRVIAAHYWQLCRRLGQAINGDRLEPNLLGMATSSLRDPIYRLLLLQLSQLIERYEQRFENRKQLHKQQLQLRHIHVGPLETFDQLVDTDLINLMDQQLLQTQRNNLRLLRRRLVARHSRLNHKPFNITYQLYAAAPTKALIRSYLLSSGDKKAPRLLVDSFVSSLTTGDNQLERHFATADMVHTLSDLYEAKQPLDDIPLRDCPFPQHLLLPRGTAKGLQLQLLVQIHPWHGDAASPGCAWESSGAADCTADLLGSTRLDVVVYHKDVEAL</sequence>
<dbReference type="InterPro" id="IPR013788">
    <property type="entry name" value="Hemocyanin/hexamerin"/>
</dbReference>
<dbReference type="SUPFAM" id="SSF81296">
    <property type="entry name" value="E set domains"/>
    <property type="match status" value="1"/>
</dbReference>
<name>A0AAD4JZT3_9MUSC</name>
<reference evidence="4" key="1">
    <citation type="journal article" date="2021" name="Mol. Ecol. Resour.">
        <title>Phylogenomic analyses of the genus Drosophila reveals genomic signals of climate adaptation.</title>
        <authorList>
            <person name="Li F."/>
            <person name="Rane R.V."/>
            <person name="Luria V."/>
            <person name="Xiong Z."/>
            <person name="Chen J."/>
            <person name="Li Z."/>
            <person name="Catullo R.A."/>
            <person name="Griffin P.C."/>
            <person name="Schiffer M."/>
            <person name="Pearce S."/>
            <person name="Lee S.F."/>
            <person name="McElroy K."/>
            <person name="Stocker A."/>
            <person name="Shirriffs J."/>
            <person name="Cockerell F."/>
            <person name="Coppin C."/>
            <person name="Sgro C.M."/>
            <person name="Karger A."/>
            <person name="Cain J.W."/>
            <person name="Weber J.A."/>
            <person name="Santpere G."/>
            <person name="Kirschner M.W."/>
            <person name="Hoffmann A.A."/>
            <person name="Oakeshott J.G."/>
            <person name="Zhang G."/>
        </authorList>
    </citation>
    <scope>NUCLEOTIDE SEQUENCE</scope>
    <source>
        <strain evidence="4">BGI-SZ-2011g</strain>
    </source>
</reference>